<dbReference type="RefSeq" id="YP_010755306.1">
    <property type="nucleotide sequence ID" value="NC_073468.1"/>
</dbReference>
<reference evidence="2" key="1">
    <citation type="submission" date="2021-09" db="EMBL/GenBank/DDBJ databases">
        <authorList>
            <person name="Andersen S.H."/>
            <person name="Beall E.A."/>
            <person name="Cappelle B."/>
            <person name="Falteisek K.J."/>
            <person name="Fenske B.A."/>
            <person name="Gansluckner N.W."/>
            <person name="Gilbertson S.M."/>
            <person name="Krings K.J."/>
            <person name="Mobeck M."/>
            <person name="Odeku J.O."/>
            <person name="Poncelet M.E."/>
            <person name="Rohr J.R."/>
            <person name="Rolands L."/>
            <person name="Whipple C.D."/>
            <person name="Whipple E.M."/>
            <person name="Spring A.M."/>
            <person name="Klyczek K."/>
            <person name="Garlena R.A."/>
            <person name="Russell D.A."/>
            <person name="Pope W.H."/>
            <person name="Jacobs-Sera D."/>
            <person name="Hatfull G.F."/>
        </authorList>
    </citation>
    <scope>NUCLEOTIDE SEQUENCE</scope>
</reference>
<dbReference type="EMBL" id="OK040790">
    <property type="protein sequence ID" value="UDL16066.1"/>
    <property type="molecule type" value="Genomic_DNA"/>
</dbReference>
<evidence type="ECO:0000313" key="3">
    <source>
        <dbReference type="Proteomes" id="UP000827768"/>
    </source>
</evidence>
<gene>
    <name evidence="2" type="primary">316</name>
    <name evidence="1" type="synonym">15</name>
    <name evidence="1" type="ORF">SEA_PUMPERNICKEL_15</name>
    <name evidence="2" type="ORF">SEA_PUMPERNICKEL_316</name>
</gene>
<name>A0AAE9C319_9CAUD</name>
<proteinExistence type="predicted"/>
<dbReference type="Proteomes" id="UP000827768">
    <property type="component" value="Segment"/>
</dbReference>
<protein>
    <submittedName>
        <fullName evidence="2">Uncharacterized protein</fullName>
    </submittedName>
</protein>
<accession>A0AAE9C319</accession>
<dbReference type="EMBL" id="OK040790">
    <property type="protein sequence ID" value="UDL15806.1"/>
    <property type="molecule type" value="Genomic_DNA"/>
</dbReference>
<dbReference type="GeneID" id="80019957"/>
<evidence type="ECO:0000313" key="2">
    <source>
        <dbReference type="EMBL" id="UDL16066.1"/>
    </source>
</evidence>
<dbReference type="KEGG" id="vg:80019957"/>
<evidence type="ECO:0000313" key="1">
    <source>
        <dbReference type="EMBL" id="UDL15806.1"/>
    </source>
</evidence>
<keyword evidence="3" id="KW-1185">Reference proteome</keyword>
<organism evidence="2 3">
    <name type="scientific">Microbacterium phage Pumpernickel</name>
    <dbReference type="NCBI Taxonomy" id="2885983"/>
    <lineage>
        <taxon>Viruses</taxon>
        <taxon>Duplodnaviria</taxon>
        <taxon>Heunggongvirae</taxon>
        <taxon>Uroviricota</taxon>
        <taxon>Caudoviricetes</taxon>
        <taxon>Pumpernickelvirus</taxon>
        <taxon>Pumpernickelvirus pumpernickel</taxon>
    </lineage>
</organism>
<sequence>MAMEAKRCETITGVTLQQFAERMSERQAKEVLKVMVGTVESHGPFVLDFKAIDQIFRHMVQ</sequence>